<dbReference type="OMA" id="KYYKHLF"/>
<dbReference type="Pfam" id="PF02810">
    <property type="entry name" value="SEC-C"/>
    <property type="match status" value="1"/>
</dbReference>
<protein>
    <recommendedName>
        <fullName evidence="2">SAYSvFN domain-containing protein</fullName>
    </recommendedName>
</protein>
<keyword evidence="4" id="KW-1185">Reference proteome</keyword>
<dbReference type="Proteomes" id="UP000054937">
    <property type="component" value="Unassembled WGS sequence"/>
</dbReference>
<dbReference type="Pfam" id="PF10260">
    <property type="entry name" value="SAYSvFN"/>
    <property type="match status" value="1"/>
</dbReference>
<dbReference type="InterPro" id="IPR039159">
    <property type="entry name" value="SAYSD1"/>
</dbReference>
<reference evidence="3 4" key="1">
    <citation type="journal article" date="2015" name="Sci. Rep.">
        <title>Genome of the facultative scuticociliatosis pathogen Pseudocohnilembus persalinus provides insight into its virulence through horizontal gene transfer.</title>
        <authorList>
            <person name="Xiong J."/>
            <person name="Wang G."/>
            <person name="Cheng J."/>
            <person name="Tian M."/>
            <person name="Pan X."/>
            <person name="Warren A."/>
            <person name="Jiang C."/>
            <person name="Yuan D."/>
            <person name="Miao W."/>
        </authorList>
    </citation>
    <scope>NUCLEOTIDE SEQUENCE [LARGE SCALE GENOMIC DNA]</scope>
    <source>
        <strain evidence="3">36N120E</strain>
    </source>
</reference>
<feature type="transmembrane region" description="Helical" evidence="1">
    <location>
        <begin position="64"/>
        <end position="82"/>
    </location>
</feature>
<keyword evidence="1" id="KW-0472">Membrane</keyword>
<feature type="domain" description="SAYSvFN" evidence="2">
    <location>
        <begin position="49"/>
        <end position="114"/>
    </location>
</feature>
<dbReference type="AlphaFoldDB" id="A0A0V0QL46"/>
<accession>A0A0V0QL46</accession>
<comment type="caution">
    <text evidence="3">The sequence shown here is derived from an EMBL/GenBank/DDBJ whole genome shotgun (WGS) entry which is preliminary data.</text>
</comment>
<evidence type="ECO:0000256" key="1">
    <source>
        <dbReference type="SAM" id="Phobius"/>
    </source>
</evidence>
<gene>
    <name evidence="3" type="ORF">PPERSA_09382</name>
</gene>
<keyword evidence="1" id="KW-0812">Transmembrane</keyword>
<dbReference type="EMBL" id="LDAU01000148">
    <property type="protein sequence ID" value="KRX02964.1"/>
    <property type="molecule type" value="Genomic_DNA"/>
</dbReference>
<dbReference type="InterPro" id="IPR019387">
    <property type="entry name" value="SAYSvFN_dom"/>
</dbReference>
<feature type="transmembrane region" description="Helical" evidence="1">
    <location>
        <begin position="40"/>
        <end position="58"/>
    </location>
</feature>
<dbReference type="InParanoid" id="A0A0V0QL46"/>
<evidence type="ECO:0000259" key="2">
    <source>
        <dbReference type="Pfam" id="PF10260"/>
    </source>
</evidence>
<evidence type="ECO:0000313" key="3">
    <source>
        <dbReference type="EMBL" id="KRX02964.1"/>
    </source>
</evidence>
<dbReference type="Gene3D" id="3.10.450.50">
    <property type="match status" value="1"/>
</dbReference>
<dbReference type="PANTHER" id="PTHR13527:SF0">
    <property type="entry name" value="SAYSVFN DOMAIN-CONTAINING PROTEIN 1"/>
    <property type="match status" value="1"/>
</dbReference>
<dbReference type="InterPro" id="IPR004027">
    <property type="entry name" value="SEC_C_motif"/>
</dbReference>
<sequence length="193" mass="22991">MAENPINSKIQLLDSSEFHKDIYNEVNHQTQQFSKDLKNFIFSKKCLILIVWIISYVFTIKQEFGLPYLSFSLIVFIFCNLGKREEGTLSAYSIFNKGFESLPGTFDMKKVDQTFGMANNVENQEEQQKILRQKQIQFEKENKKLNIKENLSKKGNQTCYCGSNKKYKKCCYWRELKNTYQEEYERKQNYKLE</sequence>
<dbReference type="OrthoDB" id="71310at2759"/>
<dbReference type="SUPFAM" id="SSF103642">
    <property type="entry name" value="Sec-C motif"/>
    <property type="match status" value="1"/>
</dbReference>
<keyword evidence="1" id="KW-1133">Transmembrane helix</keyword>
<name>A0A0V0QL46_PSEPJ</name>
<dbReference type="PANTHER" id="PTHR13527">
    <property type="entry name" value="SAYSVFN DOMAIN-CONTAINING PROTEIN 1"/>
    <property type="match status" value="1"/>
</dbReference>
<organism evidence="3 4">
    <name type="scientific">Pseudocohnilembus persalinus</name>
    <name type="common">Ciliate</name>
    <dbReference type="NCBI Taxonomy" id="266149"/>
    <lineage>
        <taxon>Eukaryota</taxon>
        <taxon>Sar</taxon>
        <taxon>Alveolata</taxon>
        <taxon>Ciliophora</taxon>
        <taxon>Intramacronucleata</taxon>
        <taxon>Oligohymenophorea</taxon>
        <taxon>Scuticociliatia</taxon>
        <taxon>Philasterida</taxon>
        <taxon>Pseudocohnilembidae</taxon>
        <taxon>Pseudocohnilembus</taxon>
    </lineage>
</organism>
<evidence type="ECO:0000313" key="4">
    <source>
        <dbReference type="Proteomes" id="UP000054937"/>
    </source>
</evidence>
<proteinExistence type="predicted"/>